<evidence type="ECO:0000313" key="2">
    <source>
        <dbReference type="Proteomes" id="UP000887565"/>
    </source>
</evidence>
<feature type="compositionally biased region" description="Polar residues" evidence="1">
    <location>
        <begin position="70"/>
        <end position="81"/>
    </location>
</feature>
<proteinExistence type="predicted"/>
<keyword evidence="2" id="KW-1185">Reference proteome</keyword>
<name>A0A915J8G4_ROMCU</name>
<sequence length="279" mass="32159">MQEGLELEELIKRGKEESYQMNDVLRQTKSQKTEASLCTELNIIQNSKYHLNVTKKFFDAFNSISEHKYNSTTNQKCQSSNDGDRNDENAEKGSENFRPILRSAIVDVIPVPHPIIEFDTHIYRYQLKKLRRYYQVSGMKKHQTGVDILLRLLDDSFYLASIFDQTIKISRNEKMLPITESESPEVQINDVERPVNDFDANENKDEQQENSIEPLLESAYSTIGEPIFEKGSFTADEIEKLASDLAHKNQIFQNASRRMEIFAGLLSGPSTRFFEGDQT</sequence>
<evidence type="ECO:0000256" key="1">
    <source>
        <dbReference type="SAM" id="MobiDB-lite"/>
    </source>
</evidence>
<feature type="region of interest" description="Disordered" evidence="1">
    <location>
        <begin position="70"/>
        <end position="92"/>
    </location>
</feature>
<organism evidence="2 3">
    <name type="scientific">Romanomermis culicivorax</name>
    <name type="common">Nematode worm</name>
    <dbReference type="NCBI Taxonomy" id="13658"/>
    <lineage>
        <taxon>Eukaryota</taxon>
        <taxon>Metazoa</taxon>
        <taxon>Ecdysozoa</taxon>
        <taxon>Nematoda</taxon>
        <taxon>Enoplea</taxon>
        <taxon>Dorylaimia</taxon>
        <taxon>Mermithida</taxon>
        <taxon>Mermithoidea</taxon>
        <taxon>Mermithidae</taxon>
        <taxon>Romanomermis</taxon>
    </lineage>
</organism>
<protein>
    <submittedName>
        <fullName evidence="3">Uncharacterized protein</fullName>
    </submittedName>
</protein>
<dbReference type="AlphaFoldDB" id="A0A915J8G4"/>
<dbReference type="WBParaSite" id="nRc.2.0.1.t22763-RA">
    <property type="protein sequence ID" value="nRc.2.0.1.t22763-RA"/>
    <property type="gene ID" value="nRc.2.0.1.g22763"/>
</dbReference>
<dbReference type="Proteomes" id="UP000887565">
    <property type="component" value="Unplaced"/>
</dbReference>
<reference evidence="3" key="1">
    <citation type="submission" date="2022-11" db="UniProtKB">
        <authorList>
            <consortium name="WormBaseParasite"/>
        </authorList>
    </citation>
    <scope>IDENTIFICATION</scope>
</reference>
<accession>A0A915J8G4</accession>
<feature type="compositionally biased region" description="Basic and acidic residues" evidence="1">
    <location>
        <begin position="82"/>
        <end position="92"/>
    </location>
</feature>
<evidence type="ECO:0000313" key="3">
    <source>
        <dbReference type="WBParaSite" id="nRc.2.0.1.t22763-RA"/>
    </source>
</evidence>